<dbReference type="Proteomes" id="UP000024404">
    <property type="component" value="Unassembled WGS sequence"/>
</dbReference>
<dbReference type="SUPFAM" id="SSF140586">
    <property type="entry name" value="Dcp2 domain-like"/>
    <property type="match status" value="1"/>
</dbReference>
<evidence type="ECO:0000256" key="7">
    <source>
        <dbReference type="ARBA" id="ARBA00022884"/>
    </source>
</evidence>
<evidence type="ECO:0000256" key="6">
    <source>
        <dbReference type="ARBA" id="ARBA00022801"/>
    </source>
</evidence>
<dbReference type="PROSITE" id="PS51462">
    <property type="entry name" value="NUDIX"/>
    <property type="match status" value="1"/>
</dbReference>
<dbReference type="InterPro" id="IPR020084">
    <property type="entry name" value="NUDIX_hydrolase_CS"/>
</dbReference>
<organism evidence="13 14">
    <name type="scientific">Onchocerca volvulus</name>
    <dbReference type="NCBI Taxonomy" id="6282"/>
    <lineage>
        <taxon>Eukaryota</taxon>
        <taxon>Metazoa</taxon>
        <taxon>Ecdysozoa</taxon>
        <taxon>Nematoda</taxon>
        <taxon>Chromadorea</taxon>
        <taxon>Rhabditida</taxon>
        <taxon>Spirurina</taxon>
        <taxon>Spiruromorpha</taxon>
        <taxon>Filarioidea</taxon>
        <taxon>Onchocercidae</taxon>
        <taxon>Onchocerca</taxon>
    </lineage>
</organism>
<comment type="catalytic activity">
    <reaction evidence="9">
        <text>a 5'-end (N(7)-methyl 5'-triphosphoguanosine)-ribonucleoside in mRNA + H2O = N(7)-methyl-GDP + a 5'-end phospho-ribonucleoside in mRNA + 2 H(+)</text>
        <dbReference type="Rhea" id="RHEA:67484"/>
        <dbReference type="Rhea" id="RHEA-COMP:15692"/>
        <dbReference type="Rhea" id="RHEA-COMP:17167"/>
        <dbReference type="ChEBI" id="CHEBI:15377"/>
        <dbReference type="ChEBI" id="CHEBI:15378"/>
        <dbReference type="ChEBI" id="CHEBI:63714"/>
        <dbReference type="ChEBI" id="CHEBI:138282"/>
        <dbReference type="ChEBI" id="CHEBI:156461"/>
        <dbReference type="EC" id="3.6.1.62"/>
    </reaction>
    <physiologicalReaction direction="left-to-right" evidence="9">
        <dbReference type="Rhea" id="RHEA:67485"/>
    </physiologicalReaction>
</comment>
<evidence type="ECO:0000256" key="1">
    <source>
        <dbReference type="ARBA" id="ARBA00001936"/>
    </source>
</evidence>
<dbReference type="PANTHER" id="PTHR23114:SF17">
    <property type="entry name" value="M7GPPPN-MRNA HYDROLASE"/>
    <property type="match status" value="1"/>
</dbReference>
<keyword evidence="14" id="KW-1185">Reference proteome</keyword>
<evidence type="ECO:0000256" key="10">
    <source>
        <dbReference type="ARBA" id="ARBA00078183"/>
    </source>
</evidence>
<feature type="compositionally biased region" description="Basic and acidic residues" evidence="11">
    <location>
        <begin position="120"/>
        <end position="129"/>
    </location>
</feature>
<evidence type="ECO:0000313" key="14">
    <source>
        <dbReference type="Proteomes" id="UP000024404"/>
    </source>
</evidence>
<dbReference type="EnsemblMetazoa" id="OVOC5638.1">
    <property type="protein sequence ID" value="OVOC5638.1"/>
    <property type="gene ID" value="WBGene00242447"/>
</dbReference>
<feature type="domain" description="Nudix hydrolase" evidence="12">
    <location>
        <begin position="229"/>
        <end position="360"/>
    </location>
</feature>
<keyword evidence="6" id="KW-0378">Hydrolase</keyword>
<keyword evidence="7" id="KW-0694">RNA-binding</keyword>
<dbReference type="InterPro" id="IPR015797">
    <property type="entry name" value="NUDIX_hydrolase-like_dom_sf"/>
</dbReference>
<dbReference type="SUPFAM" id="SSF55811">
    <property type="entry name" value="Nudix"/>
    <property type="match status" value="1"/>
</dbReference>
<dbReference type="AlphaFoldDB" id="A0A8R1Y0E7"/>
<reference evidence="13" key="2">
    <citation type="submission" date="2022-06" db="UniProtKB">
        <authorList>
            <consortium name="EnsemblMetazoa"/>
        </authorList>
    </citation>
    <scope>IDENTIFICATION</scope>
</reference>
<dbReference type="GO" id="GO:0140933">
    <property type="term" value="F:5'-(N(7)-methylguanosine 5'-triphospho)-[mRNA] hydrolase activity"/>
    <property type="evidence" value="ECO:0007669"/>
    <property type="project" value="UniProtKB-EC"/>
</dbReference>
<dbReference type="EMBL" id="CMVM020000161">
    <property type="status" value="NOT_ANNOTATED_CDS"/>
    <property type="molecule type" value="Genomic_DNA"/>
</dbReference>
<dbReference type="PROSITE" id="PS00893">
    <property type="entry name" value="NUDIX_BOX"/>
    <property type="match status" value="1"/>
</dbReference>
<reference evidence="14" key="1">
    <citation type="submission" date="2013-10" db="EMBL/GenBank/DDBJ databases">
        <title>Genome sequencing of Onchocerca volvulus.</title>
        <authorList>
            <person name="Cotton J."/>
            <person name="Tsai J."/>
            <person name="Stanley E."/>
            <person name="Tracey A."/>
            <person name="Holroyd N."/>
            <person name="Lustigman S."/>
            <person name="Berriman M."/>
        </authorList>
    </citation>
    <scope>NUCLEOTIDE SEQUENCE</scope>
</reference>
<dbReference type="CDD" id="cd03672">
    <property type="entry name" value="NUDIX_Dcp2p_Nudt20"/>
    <property type="match status" value="1"/>
</dbReference>
<keyword evidence="4" id="KW-0963">Cytoplasm</keyword>
<dbReference type="GO" id="GO:0003723">
    <property type="term" value="F:RNA binding"/>
    <property type="evidence" value="ECO:0007669"/>
    <property type="project" value="UniProtKB-KW"/>
</dbReference>
<feature type="region of interest" description="Disordered" evidence="11">
    <location>
        <begin position="75"/>
        <end position="137"/>
    </location>
</feature>
<protein>
    <recommendedName>
        <fullName evidence="10">mRNA-decapping enzyme 2</fullName>
    </recommendedName>
</protein>
<evidence type="ECO:0000256" key="3">
    <source>
        <dbReference type="ARBA" id="ARBA00005279"/>
    </source>
</evidence>
<evidence type="ECO:0000256" key="4">
    <source>
        <dbReference type="ARBA" id="ARBA00022490"/>
    </source>
</evidence>
<evidence type="ECO:0000256" key="11">
    <source>
        <dbReference type="SAM" id="MobiDB-lite"/>
    </source>
</evidence>
<comment type="cofactor">
    <cofactor evidence="1">
        <name>Mn(2+)</name>
        <dbReference type="ChEBI" id="CHEBI:29035"/>
    </cofactor>
</comment>
<keyword evidence="8" id="KW-0464">Manganese</keyword>
<dbReference type="PANTHER" id="PTHR23114">
    <property type="entry name" value="M7GPPPN-MRNA HYDROLASE"/>
    <property type="match status" value="1"/>
</dbReference>
<dbReference type="InterPro" id="IPR036189">
    <property type="entry name" value="DCP2_BoxA_sf"/>
</dbReference>
<dbReference type="InterPro" id="IPR044099">
    <property type="entry name" value="Dcp2_NUDIX"/>
</dbReference>
<dbReference type="Gene3D" id="3.90.79.10">
    <property type="entry name" value="Nucleoside Triphosphate Pyrophosphohydrolase"/>
    <property type="match status" value="1"/>
</dbReference>
<dbReference type="GO" id="GO:0000184">
    <property type="term" value="P:nuclear-transcribed mRNA catabolic process, nonsense-mediated decay"/>
    <property type="evidence" value="ECO:0007669"/>
    <property type="project" value="InterPro"/>
</dbReference>
<evidence type="ECO:0000313" key="13">
    <source>
        <dbReference type="EnsemblMetazoa" id="OVOC5638.1"/>
    </source>
</evidence>
<proteinExistence type="inferred from homology"/>
<dbReference type="Gene3D" id="1.10.10.1050">
    <property type="entry name" value="Dcp2, box A domain"/>
    <property type="match status" value="1"/>
</dbReference>
<keyword evidence="5" id="KW-0479">Metal-binding</keyword>
<accession>A0A8R1Y0E7</accession>
<dbReference type="GO" id="GO:0000932">
    <property type="term" value="C:P-body"/>
    <property type="evidence" value="ECO:0007669"/>
    <property type="project" value="TreeGrafter"/>
</dbReference>
<dbReference type="InterPro" id="IPR000086">
    <property type="entry name" value="NUDIX_hydrolase_dom"/>
</dbReference>
<evidence type="ECO:0000256" key="8">
    <source>
        <dbReference type="ARBA" id="ARBA00023211"/>
    </source>
</evidence>
<dbReference type="GO" id="GO:0000290">
    <property type="term" value="P:deadenylation-dependent decapping of nuclear-transcribed mRNA"/>
    <property type="evidence" value="ECO:0007669"/>
    <property type="project" value="InterPro"/>
</dbReference>
<dbReference type="SMART" id="SM01125">
    <property type="entry name" value="DCP2"/>
    <property type="match status" value="1"/>
</dbReference>
<dbReference type="Pfam" id="PF00293">
    <property type="entry name" value="NUDIX"/>
    <property type="match status" value="1"/>
</dbReference>
<evidence type="ECO:0000256" key="2">
    <source>
        <dbReference type="ARBA" id="ARBA00004496"/>
    </source>
</evidence>
<dbReference type="InterPro" id="IPR007722">
    <property type="entry name" value="DCP2_BoxA"/>
</dbReference>
<dbReference type="GO" id="GO:0030145">
    <property type="term" value="F:manganese ion binding"/>
    <property type="evidence" value="ECO:0007669"/>
    <property type="project" value="InterPro"/>
</dbReference>
<comment type="subcellular location">
    <subcellularLocation>
        <location evidence="2">Cytoplasm</location>
    </subcellularLocation>
</comment>
<name>A0A8R1Y0E7_ONCVO</name>
<dbReference type="FunFam" id="3.90.79.10:FF:000003">
    <property type="entry name" value="M7GpppN-mRNA hydrolase isoform 2"/>
    <property type="match status" value="1"/>
</dbReference>
<sequence>MQIIVSRISFVAPVAMRLVEIASSNYVRRYLVFVSSNREAQKRPELMNDSMSNMMRKQYPTRMVIYNRNLRSFDSSDVSGSGSSERYENSRRNRQKNASKKSSVGARMYKGSNNFGSSIEDGKSSDSRTKNSMSFGPPVPEDILDDLCFRFLINIPDDQKNTPVRLCFQIELAHWFYIDFYCKGNNANAKCPEVSLRDLVGQIFNHCDFLVQYTDSVDKVMEEWRIYKSGVPTYGAALLDSSLNYVLLVQGYFAKNSWGFPKGKINEEEEAMACASREVMEEVGFDISDKICKTRLIQCFVNDTLIRLYIIRDVPIDFPFAPNTRNEIGKIQWFCIWDLPKDRNDVVTCERIGMSPSNFYTVIPFVKELQAYVCKYHNMHNKPRHKPMDAINISTRSSSAFSPVQPQQKNEVLPPALSPLFTNTKTAAHINRSTVSQHSSQHASPNSAFFKPLTASAQHVSYTGTAFVQMVSGASCTSIEERLKMKEVTRPVPTVPKAALPVLGRPVYDAFRDEAEKKVIVSEPSRKAWPNVLFHGSINTKEVMSFPTDTLRKKIVECDSYSNLPVKKNISSLPCNPGKDLMKDYSKEFDERLKSPRILLTTTNHMAEDRPLVNPCKAWKSFKFDVSRTKIYFRGPKSHLEDGFEMMEATN</sequence>
<comment type="similarity">
    <text evidence="3">Belongs to the Nudix hydrolase family. DCP2 subfamily.</text>
</comment>
<dbReference type="Pfam" id="PF05026">
    <property type="entry name" value="DCP2"/>
    <property type="match status" value="1"/>
</dbReference>
<evidence type="ECO:0000259" key="12">
    <source>
        <dbReference type="PROSITE" id="PS51462"/>
    </source>
</evidence>
<evidence type="ECO:0000256" key="5">
    <source>
        <dbReference type="ARBA" id="ARBA00022723"/>
    </source>
</evidence>
<feature type="compositionally biased region" description="Low complexity" evidence="11">
    <location>
        <begin position="75"/>
        <end position="84"/>
    </location>
</feature>
<evidence type="ECO:0000256" key="9">
    <source>
        <dbReference type="ARBA" id="ARBA00047661"/>
    </source>
</evidence>
<dbReference type="OMA" id="PNTRNEI"/>